<dbReference type="Proteomes" id="UP001501479">
    <property type="component" value="Unassembled WGS sequence"/>
</dbReference>
<protein>
    <recommendedName>
        <fullName evidence="3">histidine kinase</fullName>
        <ecNumber evidence="3">2.7.13.3</ecNumber>
    </recommendedName>
</protein>
<dbReference type="Gene3D" id="3.30.565.10">
    <property type="entry name" value="Histidine kinase-like ATPase, C-terminal domain"/>
    <property type="match status" value="1"/>
</dbReference>
<accession>A0ABP7EED5</accession>
<dbReference type="Pfam" id="PF00512">
    <property type="entry name" value="HisKA"/>
    <property type="match status" value="1"/>
</dbReference>
<keyword evidence="7" id="KW-0547">Nucleotide-binding</keyword>
<keyword evidence="6 13" id="KW-0812">Transmembrane</keyword>
<dbReference type="EC" id="2.7.13.3" evidence="3"/>
<dbReference type="Gene3D" id="1.10.287.130">
    <property type="match status" value="1"/>
</dbReference>
<dbReference type="Gene3D" id="1.20.5.1040">
    <property type="entry name" value="Sensor protein qsec"/>
    <property type="match status" value="1"/>
</dbReference>
<evidence type="ECO:0000256" key="7">
    <source>
        <dbReference type="ARBA" id="ARBA00022741"/>
    </source>
</evidence>
<evidence type="ECO:0000313" key="17">
    <source>
        <dbReference type="Proteomes" id="UP001501479"/>
    </source>
</evidence>
<dbReference type="PANTHER" id="PTHR45436">
    <property type="entry name" value="SENSOR HISTIDINE KINASE YKOH"/>
    <property type="match status" value="1"/>
</dbReference>
<gene>
    <name evidence="16" type="ORF">GCM10022421_27560</name>
</gene>
<dbReference type="GO" id="GO:0005524">
    <property type="term" value="F:ATP binding"/>
    <property type="evidence" value="ECO:0007669"/>
    <property type="project" value="UniProtKB-KW"/>
</dbReference>
<dbReference type="InterPro" id="IPR013727">
    <property type="entry name" value="2CSK_N"/>
</dbReference>
<evidence type="ECO:0000256" key="5">
    <source>
        <dbReference type="ARBA" id="ARBA00022679"/>
    </source>
</evidence>
<comment type="subcellular location">
    <subcellularLocation>
        <location evidence="2">Membrane</location>
        <topology evidence="2">Multi-pass membrane protein</topology>
    </subcellularLocation>
</comment>
<proteinExistence type="predicted"/>
<dbReference type="InterPro" id="IPR036890">
    <property type="entry name" value="HATPase_C_sf"/>
</dbReference>
<keyword evidence="5" id="KW-0808">Transferase</keyword>
<evidence type="ECO:0000256" key="3">
    <source>
        <dbReference type="ARBA" id="ARBA00012438"/>
    </source>
</evidence>
<keyword evidence="4" id="KW-0597">Phosphoprotein</keyword>
<dbReference type="Pfam" id="PF08521">
    <property type="entry name" value="2CSK_N"/>
    <property type="match status" value="1"/>
</dbReference>
<dbReference type="RefSeq" id="WP_344965353.1">
    <property type="nucleotide sequence ID" value="NZ_BAABDS010000039.1"/>
</dbReference>
<evidence type="ECO:0000256" key="1">
    <source>
        <dbReference type="ARBA" id="ARBA00000085"/>
    </source>
</evidence>
<evidence type="ECO:0000256" key="13">
    <source>
        <dbReference type="SAM" id="Phobius"/>
    </source>
</evidence>
<feature type="coiled-coil region" evidence="12">
    <location>
        <begin position="262"/>
        <end position="289"/>
    </location>
</feature>
<evidence type="ECO:0000313" key="16">
    <source>
        <dbReference type="EMBL" id="GAA3718013.1"/>
    </source>
</evidence>
<dbReference type="InterPro" id="IPR003661">
    <property type="entry name" value="HisK_dim/P_dom"/>
</dbReference>
<dbReference type="Pfam" id="PF02518">
    <property type="entry name" value="HATPase_c"/>
    <property type="match status" value="1"/>
</dbReference>
<dbReference type="InterPro" id="IPR050428">
    <property type="entry name" value="TCS_sensor_his_kinase"/>
</dbReference>
<dbReference type="InterPro" id="IPR005467">
    <property type="entry name" value="His_kinase_dom"/>
</dbReference>
<evidence type="ECO:0000256" key="6">
    <source>
        <dbReference type="ARBA" id="ARBA00022692"/>
    </source>
</evidence>
<keyword evidence="17" id="KW-1185">Reference proteome</keyword>
<evidence type="ECO:0000256" key="4">
    <source>
        <dbReference type="ARBA" id="ARBA00022553"/>
    </source>
</evidence>
<dbReference type="PANTHER" id="PTHR45436:SF14">
    <property type="entry name" value="SENSOR PROTEIN QSEC"/>
    <property type="match status" value="1"/>
</dbReference>
<evidence type="ECO:0000259" key="14">
    <source>
        <dbReference type="PROSITE" id="PS50109"/>
    </source>
</evidence>
<dbReference type="InterPro" id="IPR003594">
    <property type="entry name" value="HATPase_dom"/>
</dbReference>
<dbReference type="PROSITE" id="PS50885">
    <property type="entry name" value="HAMP"/>
    <property type="match status" value="1"/>
</dbReference>
<feature type="domain" description="HAMP" evidence="15">
    <location>
        <begin position="174"/>
        <end position="226"/>
    </location>
</feature>
<dbReference type="SMART" id="SM00387">
    <property type="entry name" value="HATPase_c"/>
    <property type="match status" value="1"/>
</dbReference>
<dbReference type="SMART" id="SM00388">
    <property type="entry name" value="HisKA"/>
    <property type="match status" value="1"/>
</dbReference>
<feature type="domain" description="Histidine kinase" evidence="14">
    <location>
        <begin position="234"/>
        <end position="452"/>
    </location>
</feature>
<evidence type="ECO:0000256" key="8">
    <source>
        <dbReference type="ARBA" id="ARBA00022777"/>
    </source>
</evidence>
<organism evidence="16 17">
    <name type="scientific">Oceanisphaera sediminis</name>
    <dbReference type="NCBI Taxonomy" id="981381"/>
    <lineage>
        <taxon>Bacteria</taxon>
        <taxon>Pseudomonadati</taxon>
        <taxon>Pseudomonadota</taxon>
        <taxon>Gammaproteobacteria</taxon>
        <taxon>Aeromonadales</taxon>
        <taxon>Aeromonadaceae</taxon>
        <taxon>Oceanisphaera</taxon>
    </lineage>
</organism>
<evidence type="ECO:0000259" key="15">
    <source>
        <dbReference type="PROSITE" id="PS50885"/>
    </source>
</evidence>
<dbReference type="SUPFAM" id="SSF47384">
    <property type="entry name" value="Homodimeric domain of signal transducing histidine kinase"/>
    <property type="match status" value="1"/>
</dbReference>
<dbReference type="SUPFAM" id="SSF55874">
    <property type="entry name" value="ATPase domain of HSP90 chaperone/DNA topoisomerase II/histidine kinase"/>
    <property type="match status" value="1"/>
</dbReference>
<evidence type="ECO:0000256" key="2">
    <source>
        <dbReference type="ARBA" id="ARBA00004141"/>
    </source>
</evidence>
<keyword evidence="12" id="KW-0175">Coiled coil</keyword>
<evidence type="ECO:0000256" key="11">
    <source>
        <dbReference type="ARBA" id="ARBA00023012"/>
    </source>
</evidence>
<evidence type="ECO:0000256" key="12">
    <source>
        <dbReference type="SAM" id="Coils"/>
    </source>
</evidence>
<evidence type="ECO:0000256" key="10">
    <source>
        <dbReference type="ARBA" id="ARBA00022989"/>
    </source>
</evidence>
<keyword evidence="8" id="KW-0418">Kinase</keyword>
<dbReference type="InterPro" id="IPR003660">
    <property type="entry name" value="HAMP_dom"/>
</dbReference>
<keyword evidence="11" id="KW-0902">Two-component regulatory system</keyword>
<dbReference type="PROSITE" id="PS50109">
    <property type="entry name" value="HIS_KIN"/>
    <property type="match status" value="1"/>
</dbReference>
<comment type="caution">
    <text evidence="16">The sequence shown here is derived from an EMBL/GenBank/DDBJ whole genome shotgun (WGS) entry which is preliminary data.</text>
</comment>
<evidence type="ECO:0000256" key="9">
    <source>
        <dbReference type="ARBA" id="ARBA00022840"/>
    </source>
</evidence>
<name>A0ABP7EED5_9GAMM</name>
<keyword evidence="10 13" id="KW-1133">Transmembrane helix</keyword>
<keyword evidence="9 16" id="KW-0067">ATP-binding</keyword>
<comment type="catalytic activity">
    <reaction evidence="1">
        <text>ATP + protein L-histidine = ADP + protein N-phospho-L-histidine.</text>
        <dbReference type="EC" id="2.7.13.3"/>
    </reaction>
</comment>
<sequence length="452" mass="48900">MKSSSSLQRRLGLGLTLGVTLLWLVATLASGLVVRNELDEAFDSALEETAQRILPLAVTEIVNREEPLLPQQIAMLRPHTELLSYLVRDADGNVLLQSHDVDPALFDARPRTGFRTLDHHRLYGESAVSDTIFIEVAEPLAHRRNATWDAVMALLLPLLLLIPVSLLGIWLLVRFSLQSVLAYKGAIEARGAGDLSPVTAARLPAEIEPVAQAVNQLMERLRRALESERSFTANSAHELRTPLAAALAQVQRLRRETPGGPLQQRADQIESALRRLVRLSEKLMQLAKAEGGALVSAEPHDVVPVLRHVVEECRRAFDGRTPELSVPGQTPVFTTLDVDAFAILVRNLLENALKYGDEQQPVRVCLSQTGVLRVSNGGPVVPEAVLAGLTARFSRAPGTHSATHSGIKAGSGLGLAIVEAIARGAGTSLTLHSPASNRQDGFEAMVQLPQQG</sequence>
<dbReference type="InterPro" id="IPR036097">
    <property type="entry name" value="HisK_dim/P_sf"/>
</dbReference>
<dbReference type="CDD" id="cd00082">
    <property type="entry name" value="HisKA"/>
    <property type="match status" value="1"/>
</dbReference>
<feature type="transmembrane region" description="Helical" evidence="13">
    <location>
        <begin position="150"/>
        <end position="173"/>
    </location>
</feature>
<reference evidence="17" key="1">
    <citation type="journal article" date="2019" name="Int. J. Syst. Evol. Microbiol.">
        <title>The Global Catalogue of Microorganisms (GCM) 10K type strain sequencing project: providing services to taxonomists for standard genome sequencing and annotation.</title>
        <authorList>
            <consortium name="The Broad Institute Genomics Platform"/>
            <consortium name="The Broad Institute Genome Sequencing Center for Infectious Disease"/>
            <person name="Wu L."/>
            <person name="Ma J."/>
        </authorList>
    </citation>
    <scope>NUCLEOTIDE SEQUENCE [LARGE SCALE GENOMIC DNA]</scope>
    <source>
        <strain evidence="17">JCM 17329</strain>
    </source>
</reference>
<keyword evidence="13" id="KW-0472">Membrane</keyword>
<dbReference type="EMBL" id="BAABDS010000039">
    <property type="protein sequence ID" value="GAA3718013.1"/>
    <property type="molecule type" value="Genomic_DNA"/>
</dbReference>